<evidence type="ECO:0000259" key="7">
    <source>
        <dbReference type="PROSITE" id="PS50109"/>
    </source>
</evidence>
<dbReference type="InterPro" id="IPR003594">
    <property type="entry name" value="HATPase_dom"/>
</dbReference>
<dbReference type="SMART" id="SM00388">
    <property type="entry name" value="HisKA"/>
    <property type="match status" value="1"/>
</dbReference>
<dbReference type="PANTHER" id="PTHR43547:SF2">
    <property type="entry name" value="HYBRID SIGNAL TRANSDUCTION HISTIDINE KINASE C"/>
    <property type="match status" value="1"/>
</dbReference>
<dbReference type="Pfam" id="PF02518">
    <property type="entry name" value="HATPase_c"/>
    <property type="match status" value="1"/>
</dbReference>
<dbReference type="Gene3D" id="3.30.450.20">
    <property type="entry name" value="PAS domain"/>
    <property type="match status" value="1"/>
</dbReference>
<dbReference type="InterPro" id="IPR003661">
    <property type="entry name" value="HisK_dim/P_dom"/>
</dbReference>
<reference evidence="9 10" key="1">
    <citation type="journal article" date="2016" name="Nat. Commun.">
        <title>Thousands of microbial genomes shed light on interconnected biogeochemical processes in an aquifer system.</title>
        <authorList>
            <person name="Anantharaman K."/>
            <person name="Brown C.T."/>
            <person name="Hug L.A."/>
            <person name="Sharon I."/>
            <person name="Castelle C.J."/>
            <person name="Probst A.J."/>
            <person name="Thomas B.C."/>
            <person name="Singh A."/>
            <person name="Wilkins M.J."/>
            <person name="Karaoz U."/>
            <person name="Brodie E.L."/>
            <person name="Williams K.H."/>
            <person name="Hubbard S.S."/>
            <person name="Banfield J.F."/>
        </authorList>
    </citation>
    <scope>NUCLEOTIDE SEQUENCE [LARGE SCALE GENOMIC DNA]</scope>
</reference>
<dbReference type="SUPFAM" id="SSF55785">
    <property type="entry name" value="PYP-like sensor domain (PAS domain)"/>
    <property type="match status" value="1"/>
</dbReference>
<sequence length="431" mass="47216">MDGVGLVKKLRPHNTGCEVIIVSGQQDFEEAKEIIRSGAFDYIAKPYSIDALMKSVSEAIVRITARKNEAAMLNSLKWELGEKTGQVKLLTLITENERDRFRIILDSIEEGLIAFDTAGLLVIINKQACDILRINESACIGMPISRVIPDPLFIGTVSAAGFDTRGFRWYENQGRMYMVKSHPILGYGTGNRAGTAVVISEKTAELHSSLIRQNFLSIVAHELRTPLTVIQNGLFMIEHAADGVKDLIPELKESVHAMNYLTGRLIKVALYAGPDVSIEKEKTDIAALACTVFEKLKPEADAREVSFSLNKSDAPTVISTDREKVMVILENLLHNAVKFSHTGGKVRIDLSCDKDCASILVIDEGTGIPEDFVPKLFNPFLQAENNLTRSHDGVGIGLFLVKRIIGLLGGSIDVVSECGRGTTVKVLLPVE</sequence>
<dbReference type="Gene3D" id="3.30.565.10">
    <property type="entry name" value="Histidine kinase-like ATPase, C-terminal domain"/>
    <property type="match status" value="1"/>
</dbReference>
<dbReference type="Pfam" id="PF00072">
    <property type="entry name" value="Response_reg"/>
    <property type="match status" value="1"/>
</dbReference>
<dbReference type="InterPro" id="IPR011006">
    <property type="entry name" value="CheY-like_superfamily"/>
</dbReference>
<dbReference type="PANTHER" id="PTHR43547">
    <property type="entry name" value="TWO-COMPONENT HISTIDINE KINASE"/>
    <property type="match status" value="1"/>
</dbReference>
<evidence type="ECO:0000256" key="5">
    <source>
        <dbReference type="ARBA" id="ARBA00022777"/>
    </source>
</evidence>
<dbReference type="InterPro" id="IPR036097">
    <property type="entry name" value="HisK_dim/P_sf"/>
</dbReference>
<evidence type="ECO:0000256" key="6">
    <source>
        <dbReference type="PROSITE-ProRule" id="PRU00169"/>
    </source>
</evidence>
<dbReference type="InterPro" id="IPR001789">
    <property type="entry name" value="Sig_transdc_resp-reg_receiver"/>
</dbReference>
<evidence type="ECO:0000259" key="8">
    <source>
        <dbReference type="PROSITE" id="PS50110"/>
    </source>
</evidence>
<dbReference type="InterPro" id="IPR000014">
    <property type="entry name" value="PAS"/>
</dbReference>
<keyword evidence="4" id="KW-0808">Transferase</keyword>
<dbReference type="CDD" id="cd00082">
    <property type="entry name" value="HisKA"/>
    <property type="match status" value="1"/>
</dbReference>
<evidence type="ECO:0000256" key="2">
    <source>
        <dbReference type="ARBA" id="ARBA00012438"/>
    </source>
</evidence>
<dbReference type="Gene3D" id="1.10.287.130">
    <property type="match status" value="1"/>
</dbReference>
<dbReference type="EMBL" id="MFYX01000060">
    <property type="protein sequence ID" value="OGK05155.1"/>
    <property type="molecule type" value="Genomic_DNA"/>
</dbReference>
<dbReference type="InterPro" id="IPR035965">
    <property type="entry name" value="PAS-like_dom_sf"/>
</dbReference>
<dbReference type="SUPFAM" id="SSF52172">
    <property type="entry name" value="CheY-like"/>
    <property type="match status" value="1"/>
</dbReference>
<proteinExistence type="predicted"/>
<comment type="caution">
    <text evidence="9">The sequence shown here is derived from an EMBL/GenBank/DDBJ whole genome shotgun (WGS) entry which is preliminary data.</text>
</comment>
<keyword evidence="5" id="KW-0418">Kinase</keyword>
<dbReference type="PRINTS" id="PR00344">
    <property type="entry name" value="BCTRLSENSOR"/>
</dbReference>
<dbReference type="SUPFAM" id="SSF47384">
    <property type="entry name" value="Homodimeric domain of signal transducing histidine kinase"/>
    <property type="match status" value="1"/>
</dbReference>
<comment type="catalytic activity">
    <reaction evidence="1">
        <text>ATP + protein L-histidine = ADP + protein N-phospho-L-histidine.</text>
        <dbReference type="EC" id="2.7.13.3"/>
    </reaction>
</comment>
<accession>A0A1F7FEP4</accession>
<dbReference type="SUPFAM" id="SSF55874">
    <property type="entry name" value="ATPase domain of HSP90 chaperone/DNA topoisomerase II/histidine kinase"/>
    <property type="match status" value="1"/>
</dbReference>
<dbReference type="InterPro" id="IPR005467">
    <property type="entry name" value="His_kinase_dom"/>
</dbReference>
<dbReference type="FunFam" id="3.30.565.10:FF:000006">
    <property type="entry name" value="Sensor histidine kinase WalK"/>
    <property type="match status" value="1"/>
</dbReference>
<evidence type="ECO:0000256" key="3">
    <source>
        <dbReference type="ARBA" id="ARBA00022553"/>
    </source>
</evidence>
<organism evidence="9 10">
    <name type="scientific">Candidatus Raymondbacteria bacterium RIFOXYD12_FULL_49_13</name>
    <dbReference type="NCBI Taxonomy" id="1817890"/>
    <lineage>
        <taxon>Bacteria</taxon>
        <taxon>Raymondiibacteriota</taxon>
    </lineage>
</organism>
<feature type="domain" description="Histidine kinase" evidence="7">
    <location>
        <begin position="218"/>
        <end position="431"/>
    </location>
</feature>
<protein>
    <recommendedName>
        <fullName evidence="2">histidine kinase</fullName>
        <ecNumber evidence="2">2.7.13.3</ecNumber>
    </recommendedName>
</protein>
<evidence type="ECO:0000313" key="9">
    <source>
        <dbReference type="EMBL" id="OGK05155.1"/>
    </source>
</evidence>
<evidence type="ECO:0000313" key="10">
    <source>
        <dbReference type="Proteomes" id="UP000179243"/>
    </source>
</evidence>
<dbReference type="EC" id="2.7.13.3" evidence="2"/>
<dbReference type="Pfam" id="PF00512">
    <property type="entry name" value="HisKA"/>
    <property type="match status" value="1"/>
</dbReference>
<evidence type="ECO:0000256" key="1">
    <source>
        <dbReference type="ARBA" id="ARBA00000085"/>
    </source>
</evidence>
<dbReference type="PROSITE" id="PS50110">
    <property type="entry name" value="RESPONSE_REGULATORY"/>
    <property type="match status" value="1"/>
</dbReference>
<comment type="caution">
    <text evidence="6">Lacks conserved residue(s) required for the propagation of feature annotation.</text>
</comment>
<dbReference type="PROSITE" id="PS50109">
    <property type="entry name" value="HIS_KIN"/>
    <property type="match status" value="1"/>
</dbReference>
<dbReference type="GO" id="GO:0000155">
    <property type="term" value="F:phosphorelay sensor kinase activity"/>
    <property type="evidence" value="ECO:0007669"/>
    <property type="project" value="InterPro"/>
</dbReference>
<dbReference type="SMART" id="SM00091">
    <property type="entry name" value="PAS"/>
    <property type="match status" value="1"/>
</dbReference>
<evidence type="ECO:0000256" key="4">
    <source>
        <dbReference type="ARBA" id="ARBA00022679"/>
    </source>
</evidence>
<dbReference type="AlphaFoldDB" id="A0A1F7FEP4"/>
<dbReference type="InterPro" id="IPR004358">
    <property type="entry name" value="Sig_transdc_His_kin-like_C"/>
</dbReference>
<dbReference type="SMART" id="SM00387">
    <property type="entry name" value="HATPase_c"/>
    <property type="match status" value="1"/>
</dbReference>
<dbReference type="Proteomes" id="UP000179243">
    <property type="component" value="Unassembled WGS sequence"/>
</dbReference>
<feature type="domain" description="Response regulatory" evidence="8">
    <location>
        <begin position="1"/>
        <end position="60"/>
    </location>
</feature>
<dbReference type="Gene3D" id="3.40.50.2300">
    <property type="match status" value="1"/>
</dbReference>
<gene>
    <name evidence="9" type="ORF">A2519_11445</name>
</gene>
<dbReference type="InterPro" id="IPR036890">
    <property type="entry name" value="HATPase_C_sf"/>
</dbReference>
<keyword evidence="3" id="KW-0597">Phosphoprotein</keyword>
<name>A0A1F7FEP4_UNCRA</name>